<dbReference type="InterPro" id="IPR036390">
    <property type="entry name" value="WH_DNA-bd_sf"/>
</dbReference>
<comment type="caution">
    <text evidence="4">The sequence shown here is derived from an EMBL/GenBank/DDBJ whole genome shotgun (WGS) entry which is preliminary data.</text>
</comment>
<dbReference type="Pfam" id="PF25583">
    <property type="entry name" value="WCX"/>
    <property type="match status" value="1"/>
</dbReference>
<name>A0A1T2X0X4_9BACL</name>
<evidence type="ECO:0000259" key="3">
    <source>
        <dbReference type="Pfam" id="PF25583"/>
    </source>
</evidence>
<dbReference type="OrthoDB" id="9815009at2"/>
<gene>
    <name evidence="4" type="ORF">BVG16_28750</name>
</gene>
<dbReference type="PROSITE" id="PS52050">
    <property type="entry name" value="WYL"/>
    <property type="match status" value="1"/>
</dbReference>
<organism evidence="4 5">
    <name type="scientific">Paenibacillus selenitireducens</name>
    <dbReference type="NCBI Taxonomy" id="1324314"/>
    <lineage>
        <taxon>Bacteria</taxon>
        <taxon>Bacillati</taxon>
        <taxon>Bacillota</taxon>
        <taxon>Bacilli</taxon>
        <taxon>Bacillales</taxon>
        <taxon>Paenibacillaceae</taxon>
        <taxon>Paenibacillus</taxon>
    </lineage>
</organism>
<sequence>MKIDRLIAMIMILLENEVINAGALAKKLEVSNRTIYRDIDTLTMAGLPIFTTQGVAGGVGLMKSYKIDKRLFTLKDVQTLSTSLESYRQLYNHKEIVHVLEKLNGIRREGGQSEKESRYAVDLSLNQGNRSLRSLLSSIETAINKERYMVFDYIDKDGNITSRKIEPYQVVFKESSWYLQAFCTLKEDYRIFKLARISKLDVLPETFVPRDFSPLAMDGSDWMSREWVPVTIRIALSIKDKVIERYGEENIIRVEGNSCLATFPIINNESGYDVLLRFGDKCEIIEPSEIREAFQNYIRRILAKYEEQ</sequence>
<dbReference type="SUPFAM" id="SSF46785">
    <property type="entry name" value="Winged helix' DNA-binding domain"/>
    <property type="match status" value="1"/>
</dbReference>
<protein>
    <submittedName>
        <fullName evidence="4">Transcriptional regulator</fullName>
    </submittedName>
</protein>
<dbReference type="InterPro" id="IPR057727">
    <property type="entry name" value="WCX_dom"/>
</dbReference>
<dbReference type="STRING" id="1324314.BVG16_28750"/>
<dbReference type="RefSeq" id="WP_078502639.1">
    <property type="nucleotide sequence ID" value="NZ_MSZX01000017.1"/>
</dbReference>
<dbReference type="Pfam" id="PF13280">
    <property type="entry name" value="WYL"/>
    <property type="match status" value="1"/>
</dbReference>
<reference evidence="4 5" key="1">
    <citation type="submission" date="2017-01" db="EMBL/GenBank/DDBJ databases">
        <title>Genome analysis of Paenibacillus selenitrireducens ES3-24.</title>
        <authorList>
            <person name="Xu D."/>
            <person name="Yao R."/>
            <person name="Zheng S."/>
        </authorList>
    </citation>
    <scope>NUCLEOTIDE SEQUENCE [LARGE SCALE GENOMIC DNA]</scope>
    <source>
        <strain evidence="4 5">ES3-24</strain>
    </source>
</reference>
<dbReference type="InterPro" id="IPR036388">
    <property type="entry name" value="WH-like_DNA-bd_sf"/>
</dbReference>
<dbReference type="PANTHER" id="PTHR34580:SF1">
    <property type="entry name" value="PROTEIN PAFC"/>
    <property type="match status" value="1"/>
</dbReference>
<dbReference type="InterPro" id="IPR013196">
    <property type="entry name" value="HTH_11"/>
</dbReference>
<dbReference type="InterPro" id="IPR051534">
    <property type="entry name" value="CBASS_pafABC_assoc_protein"/>
</dbReference>
<dbReference type="PANTHER" id="PTHR34580">
    <property type="match status" value="1"/>
</dbReference>
<feature type="domain" description="Helix-turn-helix type 11" evidence="1">
    <location>
        <begin position="5"/>
        <end position="57"/>
    </location>
</feature>
<evidence type="ECO:0000259" key="1">
    <source>
        <dbReference type="Pfam" id="PF08279"/>
    </source>
</evidence>
<dbReference type="PIRSF" id="PIRSF016838">
    <property type="entry name" value="PafC"/>
    <property type="match status" value="1"/>
</dbReference>
<keyword evidence="5" id="KW-1185">Reference proteome</keyword>
<accession>A0A1T2X0X4</accession>
<evidence type="ECO:0000313" key="4">
    <source>
        <dbReference type="EMBL" id="OPA73455.1"/>
    </source>
</evidence>
<dbReference type="Pfam" id="PF08279">
    <property type="entry name" value="HTH_11"/>
    <property type="match status" value="1"/>
</dbReference>
<evidence type="ECO:0000259" key="2">
    <source>
        <dbReference type="Pfam" id="PF13280"/>
    </source>
</evidence>
<dbReference type="InterPro" id="IPR026881">
    <property type="entry name" value="WYL_dom"/>
</dbReference>
<dbReference type="EMBL" id="MSZX01000017">
    <property type="protein sequence ID" value="OPA73455.1"/>
    <property type="molecule type" value="Genomic_DNA"/>
</dbReference>
<proteinExistence type="predicted"/>
<dbReference type="InterPro" id="IPR028349">
    <property type="entry name" value="PafC-like"/>
</dbReference>
<feature type="domain" description="WYL" evidence="2">
    <location>
        <begin position="135"/>
        <end position="201"/>
    </location>
</feature>
<evidence type="ECO:0000313" key="5">
    <source>
        <dbReference type="Proteomes" id="UP000190188"/>
    </source>
</evidence>
<dbReference type="Proteomes" id="UP000190188">
    <property type="component" value="Unassembled WGS sequence"/>
</dbReference>
<feature type="domain" description="WCX" evidence="3">
    <location>
        <begin position="228"/>
        <end position="302"/>
    </location>
</feature>
<dbReference type="Gene3D" id="1.10.10.10">
    <property type="entry name" value="Winged helix-like DNA-binding domain superfamily/Winged helix DNA-binding domain"/>
    <property type="match status" value="1"/>
</dbReference>
<dbReference type="AlphaFoldDB" id="A0A1T2X0X4"/>